<keyword evidence="1 4" id="KW-0597">Phosphoprotein</keyword>
<evidence type="ECO:0000256" key="3">
    <source>
        <dbReference type="ARBA" id="ARBA00023125"/>
    </source>
</evidence>
<dbReference type="PROSITE" id="PS50110">
    <property type="entry name" value="RESPONSE_REGULATORY"/>
    <property type="match status" value="1"/>
</dbReference>
<dbReference type="GO" id="GO:0032993">
    <property type="term" value="C:protein-DNA complex"/>
    <property type="evidence" value="ECO:0007669"/>
    <property type="project" value="TreeGrafter"/>
</dbReference>
<feature type="domain" description="OmpR/PhoB-type" evidence="7">
    <location>
        <begin position="130"/>
        <end position="232"/>
    </location>
</feature>
<keyword evidence="3 5" id="KW-0238">DNA-binding</keyword>
<dbReference type="PROSITE" id="PS51755">
    <property type="entry name" value="OMPR_PHOB"/>
    <property type="match status" value="1"/>
</dbReference>
<dbReference type="EMBL" id="CP010537">
    <property type="protein sequence ID" value="AJG24674.1"/>
    <property type="molecule type" value="Genomic_DNA"/>
</dbReference>
<dbReference type="PANTHER" id="PTHR48111:SF40">
    <property type="entry name" value="PHOSPHATE REGULON TRANSCRIPTIONAL REGULATORY PROTEIN PHOB"/>
    <property type="match status" value="1"/>
</dbReference>
<dbReference type="RefSeq" id="WP_063778478.1">
    <property type="nucleotide sequence ID" value="NZ_CP010537.1"/>
</dbReference>
<keyword evidence="2" id="KW-0902">Two-component regulatory system</keyword>
<dbReference type="InterPro" id="IPR011006">
    <property type="entry name" value="CheY-like_superfamily"/>
</dbReference>
<feature type="DNA-binding region" description="OmpR/PhoB-type" evidence="5">
    <location>
        <begin position="130"/>
        <end position="232"/>
    </location>
</feature>
<dbReference type="AlphaFoldDB" id="A0A0C4YRY8"/>
<dbReference type="CDD" id="cd00383">
    <property type="entry name" value="trans_reg_C"/>
    <property type="match status" value="1"/>
</dbReference>
<dbReference type="GO" id="GO:0005829">
    <property type="term" value="C:cytosol"/>
    <property type="evidence" value="ECO:0007669"/>
    <property type="project" value="TreeGrafter"/>
</dbReference>
<evidence type="ECO:0000256" key="5">
    <source>
        <dbReference type="PROSITE-ProRule" id="PRU01091"/>
    </source>
</evidence>
<feature type="domain" description="Response regulatory" evidence="6">
    <location>
        <begin position="5"/>
        <end position="121"/>
    </location>
</feature>
<evidence type="ECO:0000313" key="8">
    <source>
        <dbReference type="EMBL" id="AJG24674.1"/>
    </source>
</evidence>
<dbReference type="GO" id="GO:0000156">
    <property type="term" value="F:phosphorelay response regulator activity"/>
    <property type="evidence" value="ECO:0007669"/>
    <property type="project" value="TreeGrafter"/>
</dbReference>
<dbReference type="Gene3D" id="1.10.10.10">
    <property type="entry name" value="Winged helix-like DNA-binding domain superfamily/Winged helix DNA-binding domain"/>
    <property type="match status" value="1"/>
</dbReference>
<accession>A0A0C4YRY8</accession>
<dbReference type="GO" id="GO:0006355">
    <property type="term" value="P:regulation of DNA-templated transcription"/>
    <property type="evidence" value="ECO:0007669"/>
    <property type="project" value="InterPro"/>
</dbReference>
<dbReference type="InterPro" id="IPR001867">
    <property type="entry name" value="OmpR/PhoB-type_DNA-bd"/>
</dbReference>
<dbReference type="SMART" id="SM00862">
    <property type="entry name" value="Trans_reg_C"/>
    <property type="match status" value="1"/>
</dbReference>
<dbReference type="SMART" id="SM00448">
    <property type="entry name" value="REC"/>
    <property type="match status" value="1"/>
</dbReference>
<dbReference type="SUPFAM" id="SSF52172">
    <property type="entry name" value="CheY-like"/>
    <property type="match status" value="1"/>
</dbReference>
<proteinExistence type="predicted"/>
<organism evidence="8 9">
    <name type="scientific">Cupriavidus basilensis</name>
    <dbReference type="NCBI Taxonomy" id="68895"/>
    <lineage>
        <taxon>Bacteria</taxon>
        <taxon>Pseudomonadati</taxon>
        <taxon>Pseudomonadota</taxon>
        <taxon>Betaproteobacteria</taxon>
        <taxon>Burkholderiales</taxon>
        <taxon>Burkholderiaceae</taxon>
        <taxon>Cupriavidus</taxon>
    </lineage>
</organism>
<dbReference type="InterPro" id="IPR016032">
    <property type="entry name" value="Sig_transdc_resp-reg_C-effctor"/>
</dbReference>
<feature type="modified residue" description="4-aspartylphosphate" evidence="4">
    <location>
        <position position="54"/>
    </location>
</feature>
<dbReference type="Pfam" id="PF00072">
    <property type="entry name" value="Response_reg"/>
    <property type="match status" value="1"/>
</dbReference>
<dbReference type="Gene3D" id="6.10.250.690">
    <property type="match status" value="1"/>
</dbReference>
<dbReference type="InterPro" id="IPR039420">
    <property type="entry name" value="WalR-like"/>
</dbReference>
<evidence type="ECO:0000259" key="7">
    <source>
        <dbReference type="PROSITE" id="PS51755"/>
    </source>
</evidence>
<dbReference type="Proteomes" id="UP000031843">
    <property type="component" value="Chromosome secondary"/>
</dbReference>
<sequence>MARKTVLVIDDDPAICEIIAINLRAAGLIPLSAHDSLAANRLICEASPDLILLDWMLPGQPVLSFARELRNNHHTKNTGIIMLAASSEEADVIAGLEAGADDYVTKPFSPRELVARIRTLLRRRAPEWTNDVTVIGPLTLNLASRRVFVASEDTEEILDFGPTEFTLLHYLMNHPERVHSRAQLLDSVWGDQRYVDDRTVDVYIKHLRARLSKVNLSDLIQTVRGVGYRLTTETFHERRTPRQPITSDLPV</sequence>
<evidence type="ECO:0000256" key="1">
    <source>
        <dbReference type="ARBA" id="ARBA00022553"/>
    </source>
</evidence>
<protein>
    <submittedName>
        <fullName evidence="8">Phosphate regulon transcriptional regulatory protein PhoB (SphR)</fullName>
    </submittedName>
</protein>
<evidence type="ECO:0000259" key="6">
    <source>
        <dbReference type="PROSITE" id="PS50110"/>
    </source>
</evidence>
<dbReference type="STRING" id="68895.RR42_s3093"/>
<dbReference type="SUPFAM" id="SSF46894">
    <property type="entry name" value="C-terminal effector domain of the bipartite response regulators"/>
    <property type="match status" value="1"/>
</dbReference>
<gene>
    <name evidence="8" type="ORF">RR42_s3093</name>
</gene>
<dbReference type="InterPro" id="IPR036388">
    <property type="entry name" value="WH-like_DNA-bd_sf"/>
</dbReference>
<evidence type="ECO:0000313" key="9">
    <source>
        <dbReference type="Proteomes" id="UP000031843"/>
    </source>
</evidence>
<keyword evidence="9" id="KW-1185">Reference proteome</keyword>
<dbReference type="KEGG" id="cbw:RR42_s3093"/>
<dbReference type="GO" id="GO:0000976">
    <property type="term" value="F:transcription cis-regulatory region binding"/>
    <property type="evidence" value="ECO:0007669"/>
    <property type="project" value="TreeGrafter"/>
</dbReference>
<dbReference type="InterPro" id="IPR001789">
    <property type="entry name" value="Sig_transdc_resp-reg_receiver"/>
</dbReference>
<name>A0A0C4YRY8_9BURK</name>
<reference evidence="8 9" key="1">
    <citation type="journal article" date="2015" name="Genome Announc.">
        <title>Complete Genome Sequence of Cupriavidus basilensis 4G11, Isolated from the Oak Ridge Field Research Center Site.</title>
        <authorList>
            <person name="Ray J."/>
            <person name="Waters R.J."/>
            <person name="Skerker J.M."/>
            <person name="Kuehl J.V."/>
            <person name="Price M.N."/>
            <person name="Huang J."/>
            <person name="Chakraborty R."/>
            <person name="Arkin A.P."/>
            <person name="Deutschbauer A."/>
        </authorList>
    </citation>
    <scope>NUCLEOTIDE SEQUENCE [LARGE SCALE GENOMIC DNA]</scope>
    <source>
        <strain evidence="8">4G11</strain>
    </source>
</reference>
<evidence type="ECO:0000256" key="2">
    <source>
        <dbReference type="ARBA" id="ARBA00023012"/>
    </source>
</evidence>
<dbReference type="PANTHER" id="PTHR48111">
    <property type="entry name" value="REGULATOR OF RPOS"/>
    <property type="match status" value="1"/>
</dbReference>
<dbReference type="OrthoDB" id="9802426at2"/>
<dbReference type="Pfam" id="PF00486">
    <property type="entry name" value="Trans_reg_C"/>
    <property type="match status" value="1"/>
</dbReference>
<dbReference type="Gene3D" id="3.40.50.2300">
    <property type="match status" value="1"/>
</dbReference>
<evidence type="ECO:0000256" key="4">
    <source>
        <dbReference type="PROSITE-ProRule" id="PRU00169"/>
    </source>
</evidence>